<keyword evidence="3" id="KW-1185">Reference proteome</keyword>
<dbReference type="InterPro" id="IPR029058">
    <property type="entry name" value="AB_hydrolase_fold"/>
</dbReference>
<name>Q1AZ17_RUBXD</name>
<reference evidence="2 3" key="1">
    <citation type="submission" date="2006-06" db="EMBL/GenBank/DDBJ databases">
        <title>Complete sequence of Rubrobacter xylanophilus DSM 9941.</title>
        <authorList>
            <consortium name="US DOE Joint Genome Institute"/>
            <person name="Copeland A."/>
            <person name="Lucas S."/>
            <person name="Lapidus A."/>
            <person name="Barry K."/>
            <person name="Detter J.C."/>
            <person name="Glavina del Rio T."/>
            <person name="Hammon N."/>
            <person name="Israni S."/>
            <person name="Dalin E."/>
            <person name="Tice H."/>
            <person name="Pitluck S."/>
            <person name="Munk A.C."/>
            <person name="Brettin T."/>
            <person name="Bruce D."/>
            <person name="Han C."/>
            <person name="Tapia R."/>
            <person name="Gilna P."/>
            <person name="Schmutz J."/>
            <person name="Larimer F."/>
            <person name="Land M."/>
            <person name="Hauser L."/>
            <person name="Kyrpides N."/>
            <person name="Lykidis A."/>
            <person name="da Costa M.S."/>
            <person name="Rainey F.A."/>
            <person name="Empadinhas N."/>
            <person name="Jolivet E."/>
            <person name="Battista J.R."/>
            <person name="Richardson P."/>
        </authorList>
    </citation>
    <scope>NUCLEOTIDE SEQUENCE [LARGE SCALE GENOMIC DNA]</scope>
    <source>
        <strain evidence="3">DSM 9941 / NBRC 16129 / PRD-1</strain>
    </source>
</reference>
<sequence>MRESAALWPGSAVREVSLRSVDGLRLRAYWHPGGDRAAVLLHGKRGSGRSEAVVATARVYAGAGFGVLVPDLRGRGGSEGRFLTAGYQEERDVRGALRWLAERGFEARRVVLHGWSAGGAAALRAAPGAGVGAVVEDSAFAELPLLLGDLFPGPPRLLCGAARLVSRVLGTEFDPWALCPREDAARLYGEGVPLLIIHCRGDRVVPFRHAELLAAAHPAADFWEVADGFHGGAYAHPGYRERLLGFVERALGPGGG</sequence>
<organism evidence="2 3">
    <name type="scientific">Rubrobacter xylanophilus (strain DSM 9941 / JCM 11954 / NBRC 16129 / PRD-1)</name>
    <dbReference type="NCBI Taxonomy" id="266117"/>
    <lineage>
        <taxon>Bacteria</taxon>
        <taxon>Bacillati</taxon>
        <taxon>Actinomycetota</taxon>
        <taxon>Rubrobacteria</taxon>
        <taxon>Rubrobacterales</taxon>
        <taxon>Rubrobacteraceae</taxon>
        <taxon>Rubrobacter</taxon>
    </lineage>
</organism>
<protein>
    <recommendedName>
        <fullName evidence="1">Xaa-Pro dipeptidyl-peptidase-like domain-containing protein</fullName>
    </recommendedName>
</protein>
<dbReference type="Gene3D" id="3.40.50.1820">
    <property type="entry name" value="alpha/beta hydrolase"/>
    <property type="match status" value="1"/>
</dbReference>
<dbReference type="Pfam" id="PF02129">
    <property type="entry name" value="Peptidase_S15"/>
    <property type="match status" value="1"/>
</dbReference>
<evidence type="ECO:0000259" key="1">
    <source>
        <dbReference type="Pfam" id="PF02129"/>
    </source>
</evidence>
<dbReference type="RefSeq" id="WP_011563379.1">
    <property type="nucleotide sequence ID" value="NC_008148.1"/>
</dbReference>
<dbReference type="KEGG" id="rxy:Rxyl_0385"/>
<evidence type="ECO:0000313" key="2">
    <source>
        <dbReference type="EMBL" id="ABG03361.1"/>
    </source>
</evidence>
<dbReference type="eggNOG" id="COG1073">
    <property type="taxonomic scope" value="Bacteria"/>
</dbReference>
<dbReference type="EMBL" id="CP000386">
    <property type="protein sequence ID" value="ABG03361.1"/>
    <property type="molecule type" value="Genomic_DNA"/>
</dbReference>
<dbReference type="SUPFAM" id="SSF53474">
    <property type="entry name" value="alpha/beta-Hydrolases"/>
    <property type="match status" value="1"/>
</dbReference>
<proteinExistence type="predicted"/>
<dbReference type="GO" id="GO:0016787">
    <property type="term" value="F:hydrolase activity"/>
    <property type="evidence" value="ECO:0007669"/>
    <property type="project" value="InterPro"/>
</dbReference>
<gene>
    <name evidence="2" type="ordered locus">Rxyl_0385</name>
</gene>
<dbReference type="OrthoDB" id="9777090at2"/>
<dbReference type="STRING" id="266117.Rxyl_0385"/>
<dbReference type="ESTHER" id="rubxd-q1az17">
    <property type="family name" value="AlphaBeta_hydrolase"/>
</dbReference>
<dbReference type="Proteomes" id="UP000006637">
    <property type="component" value="Chromosome"/>
</dbReference>
<dbReference type="AlphaFoldDB" id="Q1AZ17"/>
<accession>Q1AZ17</accession>
<feature type="domain" description="Xaa-Pro dipeptidyl-peptidase-like" evidence="1">
    <location>
        <begin position="50"/>
        <end position="127"/>
    </location>
</feature>
<dbReference type="InterPro" id="IPR000383">
    <property type="entry name" value="Xaa-Pro-like_dom"/>
</dbReference>
<evidence type="ECO:0000313" key="3">
    <source>
        <dbReference type="Proteomes" id="UP000006637"/>
    </source>
</evidence>
<dbReference type="PANTHER" id="PTHR12277:SF79">
    <property type="entry name" value="XAA-PRO DIPEPTIDYL-PEPTIDASE-RELATED"/>
    <property type="match status" value="1"/>
</dbReference>
<dbReference type="HOGENOM" id="CLU_029375_6_2_11"/>
<dbReference type="PANTHER" id="PTHR12277">
    <property type="entry name" value="ALPHA/BETA HYDROLASE DOMAIN-CONTAINING PROTEIN"/>
    <property type="match status" value="1"/>
</dbReference>